<proteinExistence type="inferred from homology"/>
<organism evidence="8 9">
    <name type="scientific">Geothermobacter ehrlichii</name>
    <dbReference type="NCBI Taxonomy" id="213224"/>
    <lineage>
        <taxon>Bacteria</taxon>
        <taxon>Pseudomonadati</taxon>
        <taxon>Thermodesulfobacteriota</taxon>
        <taxon>Desulfuromonadia</taxon>
        <taxon>Desulfuromonadales</taxon>
        <taxon>Geothermobacteraceae</taxon>
        <taxon>Geothermobacter</taxon>
    </lineage>
</organism>
<comment type="function">
    <text evidence="6 7">Catalyzes a reversible aldol reaction between acetaldehyde and D-glyceraldehyde 3-phosphate to generate 2-deoxy-D-ribose 5-phosphate.</text>
</comment>
<dbReference type="InterPro" id="IPR011343">
    <property type="entry name" value="DeoC"/>
</dbReference>
<feature type="active site" description="Proton donor/acceptor" evidence="7">
    <location>
        <position position="93"/>
    </location>
</feature>
<evidence type="ECO:0000313" key="9">
    <source>
        <dbReference type="Proteomes" id="UP000324159"/>
    </source>
</evidence>
<dbReference type="UniPathway" id="UPA00002">
    <property type="reaction ID" value="UER00468"/>
</dbReference>
<feature type="active site" description="Proton donor/acceptor" evidence="7">
    <location>
        <position position="184"/>
    </location>
</feature>
<dbReference type="CDD" id="cd00959">
    <property type="entry name" value="DeoC"/>
    <property type="match status" value="1"/>
</dbReference>
<evidence type="ECO:0000256" key="3">
    <source>
        <dbReference type="ARBA" id="ARBA00023239"/>
    </source>
</evidence>
<dbReference type="SMART" id="SM01133">
    <property type="entry name" value="DeoC"/>
    <property type="match status" value="1"/>
</dbReference>
<dbReference type="HAMAP" id="MF_00114">
    <property type="entry name" value="DeoC_type1"/>
    <property type="match status" value="1"/>
</dbReference>
<dbReference type="InterPro" id="IPR013785">
    <property type="entry name" value="Aldolase_TIM"/>
</dbReference>
<dbReference type="PIRSF" id="PIRSF001357">
    <property type="entry name" value="DeoC"/>
    <property type="match status" value="1"/>
</dbReference>
<dbReference type="GO" id="GO:0006018">
    <property type="term" value="P:2-deoxyribose 1-phosphate catabolic process"/>
    <property type="evidence" value="ECO:0007669"/>
    <property type="project" value="UniProtKB-UniRule"/>
</dbReference>
<evidence type="ECO:0000256" key="4">
    <source>
        <dbReference type="ARBA" id="ARBA00023270"/>
    </source>
</evidence>
<reference evidence="8 9" key="1">
    <citation type="submission" date="2019-07" db="EMBL/GenBank/DDBJ databases">
        <title>Genomic Encyclopedia of Type Strains, Phase IV (KMG-IV): sequencing the most valuable type-strain genomes for metagenomic binning, comparative biology and taxonomic classification.</title>
        <authorList>
            <person name="Goeker M."/>
        </authorList>
    </citation>
    <scope>NUCLEOTIDE SEQUENCE [LARGE SCALE GENOMIC DNA]</scope>
    <source>
        <strain evidence="8 9">SS015</strain>
    </source>
</reference>
<comment type="pathway">
    <text evidence="7">Carbohydrate degradation; 2-deoxy-D-ribose 1-phosphate degradation; D-glyceraldehyde 3-phosphate and acetaldehyde from 2-deoxy-alpha-D-ribose 1-phosphate: step 2/2.</text>
</comment>
<dbReference type="PANTHER" id="PTHR10889">
    <property type="entry name" value="DEOXYRIBOSE-PHOSPHATE ALDOLASE"/>
    <property type="match status" value="1"/>
</dbReference>
<sequence>MTPLRNPARLIDHTLLRPTASETDIRQLCEEAVEYGFASVCVPPVMVPLAARLLYGSSVATGTVVGFPLGYSSPQVKVFEARQAAGEGATEIDMVIQQGWMAAGEVARVEEEIAAVVRAVPGVAVKVIFECCRLSHRQMEILVGMAIRAGAAYVKTSTGFAEAGASVDHVRLLAASAAGRIGVKAAGGIRTLADLQAMVAAGATRIGTSSACAIMEQWSEEARGA</sequence>
<dbReference type="FunFam" id="3.20.20.70:FF:000044">
    <property type="entry name" value="Deoxyribose-phosphate aldolase"/>
    <property type="match status" value="1"/>
</dbReference>
<dbReference type="EC" id="4.1.2.4" evidence="7"/>
<dbReference type="AlphaFoldDB" id="A0A5D3WJ53"/>
<name>A0A5D3WJ53_9BACT</name>
<evidence type="ECO:0000256" key="2">
    <source>
        <dbReference type="ARBA" id="ARBA00022490"/>
    </source>
</evidence>
<dbReference type="Proteomes" id="UP000324159">
    <property type="component" value="Unassembled WGS sequence"/>
</dbReference>
<dbReference type="GO" id="GO:0005737">
    <property type="term" value="C:cytoplasm"/>
    <property type="evidence" value="ECO:0007669"/>
    <property type="project" value="UniProtKB-SubCell"/>
</dbReference>
<dbReference type="GO" id="GO:0016052">
    <property type="term" value="P:carbohydrate catabolic process"/>
    <property type="evidence" value="ECO:0007669"/>
    <property type="project" value="TreeGrafter"/>
</dbReference>
<keyword evidence="4 7" id="KW-0704">Schiff base</keyword>
<evidence type="ECO:0000256" key="6">
    <source>
        <dbReference type="ARBA" id="ARBA00056337"/>
    </source>
</evidence>
<comment type="similarity">
    <text evidence="1 7">Belongs to the DeoC/FbaB aldolase family. DeoC type 1 subfamily.</text>
</comment>
<dbReference type="SUPFAM" id="SSF51569">
    <property type="entry name" value="Aldolase"/>
    <property type="match status" value="1"/>
</dbReference>
<evidence type="ECO:0000313" key="8">
    <source>
        <dbReference type="EMBL" id="TYO98238.1"/>
    </source>
</evidence>
<keyword evidence="2 7" id="KW-0963">Cytoplasm</keyword>
<protein>
    <recommendedName>
        <fullName evidence="7">Deoxyribose-phosphate aldolase</fullName>
        <shortName evidence="7">DERA</shortName>
        <ecNumber evidence="7">4.1.2.4</ecNumber>
    </recommendedName>
    <alternativeName>
        <fullName evidence="7">2-deoxy-D-ribose 5-phosphate aldolase</fullName>
    </alternativeName>
    <alternativeName>
        <fullName evidence="7">Phosphodeoxyriboaldolase</fullName>
        <shortName evidence="7">Deoxyriboaldolase</shortName>
    </alternativeName>
</protein>
<dbReference type="NCBIfam" id="TIGR00126">
    <property type="entry name" value="deoC"/>
    <property type="match status" value="1"/>
</dbReference>
<dbReference type="InterPro" id="IPR028581">
    <property type="entry name" value="DeoC_typeI"/>
</dbReference>
<dbReference type="Gene3D" id="3.20.20.70">
    <property type="entry name" value="Aldolase class I"/>
    <property type="match status" value="1"/>
</dbReference>
<feature type="active site" description="Schiff-base intermediate with acetaldehyde" evidence="7">
    <location>
        <position position="155"/>
    </location>
</feature>
<keyword evidence="3 7" id="KW-0456">Lyase</keyword>
<evidence type="ECO:0000256" key="5">
    <source>
        <dbReference type="ARBA" id="ARBA00048791"/>
    </source>
</evidence>
<comment type="caution">
    <text evidence="8">The sequence shown here is derived from an EMBL/GenBank/DDBJ whole genome shotgun (WGS) entry which is preliminary data.</text>
</comment>
<dbReference type="RefSeq" id="WP_148896012.1">
    <property type="nucleotide sequence ID" value="NZ_VNIB01000007.1"/>
</dbReference>
<gene>
    <name evidence="7" type="primary">deoC</name>
    <name evidence="8" type="ORF">EDC39_10733</name>
</gene>
<dbReference type="InterPro" id="IPR002915">
    <property type="entry name" value="DeoC/FbaB/LacD_aldolase"/>
</dbReference>
<keyword evidence="9" id="KW-1185">Reference proteome</keyword>
<evidence type="ECO:0000256" key="1">
    <source>
        <dbReference type="ARBA" id="ARBA00010936"/>
    </source>
</evidence>
<accession>A0A5D3WJ53</accession>
<dbReference type="GO" id="GO:0009264">
    <property type="term" value="P:deoxyribonucleotide catabolic process"/>
    <property type="evidence" value="ECO:0007669"/>
    <property type="project" value="UniProtKB-UniRule"/>
</dbReference>
<evidence type="ECO:0000256" key="7">
    <source>
        <dbReference type="HAMAP-Rule" id="MF_00114"/>
    </source>
</evidence>
<dbReference type="EMBL" id="VNIB01000007">
    <property type="protein sequence ID" value="TYO98238.1"/>
    <property type="molecule type" value="Genomic_DNA"/>
</dbReference>
<comment type="subcellular location">
    <subcellularLocation>
        <location evidence="7">Cytoplasm</location>
    </subcellularLocation>
</comment>
<dbReference type="Pfam" id="PF01791">
    <property type="entry name" value="DeoC"/>
    <property type="match status" value="1"/>
</dbReference>
<dbReference type="GO" id="GO:0004139">
    <property type="term" value="F:deoxyribose-phosphate aldolase activity"/>
    <property type="evidence" value="ECO:0007669"/>
    <property type="project" value="UniProtKB-UniRule"/>
</dbReference>
<dbReference type="PANTHER" id="PTHR10889:SF1">
    <property type="entry name" value="DEOXYRIBOSE-PHOSPHATE ALDOLASE"/>
    <property type="match status" value="1"/>
</dbReference>
<dbReference type="OrthoDB" id="9774832at2"/>
<comment type="catalytic activity">
    <reaction evidence="5 7">
        <text>2-deoxy-D-ribose 5-phosphate = D-glyceraldehyde 3-phosphate + acetaldehyde</text>
        <dbReference type="Rhea" id="RHEA:12821"/>
        <dbReference type="ChEBI" id="CHEBI:15343"/>
        <dbReference type="ChEBI" id="CHEBI:59776"/>
        <dbReference type="ChEBI" id="CHEBI:62877"/>
        <dbReference type="EC" id="4.1.2.4"/>
    </reaction>
</comment>